<sequence length="45" mass="5305">MNKYDSFHAPCPMPHAPCPMPHAPVRMFIFLYVLCPYTQYQSNIF</sequence>
<keyword evidence="2" id="KW-1185">Reference proteome</keyword>
<accession>A0ABR8GZ41</accession>
<organism evidence="1 2">
    <name type="scientific">Scytonema hofmannii FACHB-248</name>
    <dbReference type="NCBI Taxonomy" id="1842502"/>
    <lineage>
        <taxon>Bacteria</taxon>
        <taxon>Bacillati</taxon>
        <taxon>Cyanobacteriota</taxon>
        <taxon>Cyanophyceae</taxon>
        <taxon>Nostocales</taxon>
        <taxon>Scytonemataceae</taxon>
        <taxon>Scytonema</taxon>
    </lineage>
</organism>
<evidence type="ECO:0008006" key="3">
    <source>
        <dbReference type="Google" id="ProtNLM"/>
    </source>
</evidence>
<dbReference type="EMBL" id="JACJTA010000088">
    <property type="protein sequence ID" value="MBD2608281.1"/>
    <property type="molecule type" value="Genomic_DNA"/>
</dbReference>
<dbReference type="RefSeq" id="WP_186227747.1">
    <property type="nucleotide sequence ID" value="NZ_JACJTA010000088.1"/>
</dbReference>
<protein>
    <recommendedName>
        <fullName evidence="3">Histidine kinase</fullName>
    </recommendedName>
</protein>
<gene>
    <name evidence="1" type="ORF">H6G81_28140</name>
</gene>
<comment type="caution">
    <text evidence="1">The sequence shown here is derived from an EMBL/GenBank/DDBJ whole genome shotgun (WGS) entry which is preliminary data.</text>
</comment>
<evidence type="ECO:0000313" key="1">
    <source>
        <dbReference type="EMBL" id="MBD2608281.1"/>
    </source>
</evidence>
<proteinExistence type="predicted"/>
<reference evidence="1 2" key="1">
    <citation type="journal article" date="2020" name="ISME J.">
        <title>Comparative genomics reveals insights into cyanobacterial evolution and habitat adaptation.</title>
        <authorList>
            <person name="Chen M.Y."/>
            <person name="Teng W.K."/>
            <person name="Zhao L."/>
            <person name="Hu C.X."/>
            <person name="Zhou Y.K."/>
            <person name="Han B.P."/>
            <person name="Song L.R."/>
            <person name="Shu W.S."/>
        </authorList>
    </citation>
    <scope>NUCLEOTIDE SEQUENCE [LARGE SCALE GENOMIC DNA]</scope>
    <source>
        <strain evidence="1 2">FACHB-248</strain>
    </source>
</reference>
<evidence type="ECO:0000313" key="2">
    <source>
        <dbReference type="Proteomes" id="UP000660380"/>
    </source>
</evidence>
<dbReference type="Proteomes" id="UP000660380">
    <property type="component" value="Unassembled WGS sequence"/>
</dbReference>
<name>A0ABR8GZ41_9CYAN</name>